<dbReference type="EMBL" id="CP011770">
    <property type="protein sequence ID" value="AKM11273.1"/>
    <property type="molecule type" value="Genomic_DNA"/>
</dbReference>
<evidence type="ECO:0000313" key="1">
    <source>
        <dbReference type="EMBL" id="AKM11273.1"/>
    </source>
</evidence>
<dbReference type="Proteomes" id="UP000035287">
    <property type="component" value="Chromosome"/>
</dbReference>
<keyword evidence="2" id="KW-1185">Reference proteome</keyword>
<protein>
    <submittedName>
        <fullName evidence="1">Uncharacterized protein</fullName>
    </submittedName>
</protein>
<evidence type="ECO:0000313" key="2">
    <source>
        <dbReference type="Proteomes" id="UP000035287"/>
    </source>
</evidence>
<gene>
    <name evidence="1" type="ORF">AB433_16880</name>
</gene>
<proteinExistence type="predicted"/>
<organism evidence="1 2">
    <name type="scientific">Croceicoccus naphthovorans</name>
    <dbReference type="NCBI Taxonomy" id="1348774"/>
    <lineage>
        <taxon>Bacteria</taxon>
        <taxon>Pseudomonadati</taxon>
        <taxon>Pseudomonadota</taxon>
        <taxon>Alphaproteobacteria</taxon>
        <taxon>Sphingomonadales</taxon>
        <taxon>Erythrobacteraceae</taxon>
        <taxon>Croceicoccus</taxon>
    </lineage>
</organism>
<sequence>MDRQGVAGQPPQPVFQRGLAQGQARDFESIAAGALGAAELIVEPLQTFKQAEETVGHHIPFRNEWRSIG</sequence>
<reference evidence="1 2" key="1">
    <citation type="submission" date="2015-06" db="EMBL/GenBank/DDBJ databases">
        <authorList>
            <person name="Zeng Y."/>
            <person name="Huang Y."/>
        </authorList>
    </citation>
    <scope>NUCLEOTIDE SEQUENCE [LARGE SCALE GENOMIC DNA]</scope>
    <source>
        <strain evidence="1 2">PQ-2</strain>
    </source>
</reference>
<name>A0A0G3XLG4_9SPHN</name>
<dbReference type="KEGG" id="cna:AB433_16880"/>
<dbReference type="AlphaFoldDB" id="A0A0G3XLG4"/>
<accession>A0A0G3XLG4</accession>